<dbReference type="SUPFAM" id="SSF46785">
    <property type="entry name" value="Winged helix' DNA-binding domain"/>
    <property type="match status" value="1"/>
</dbReference>
<sequence>MHDFDELIAFASIMASGSLTRSARELGLAKSTLSRRVSQLESRLGQPLLRRQANRLIPTEAGLLFHDHCREMLALAERSRTALDELRQEVSGELCVTVHCALARCWLAPTLDAFLARHPGIALTLQTGDAPCTGPESQGVHVWLGEVPESGLRQEPLGALTRGLHAHPDYLARHGAPEHPRELAGHAWIDLLGTSREGLTLHHPDQAPFHFLPPVSRLRVDLPVLHMDAISRGQGIGLLPHWMVERHAHHHPGQLVACLPAWQPAPLPITLLYPFGHQPRRVTALLDCLRQAVPSAWQPPARAA</sequence>
<dbReference type="Gene3D" id="1.10.10.10">
    <property type="entry name" value="Winged helix-like DNA-binding domain superfamily/Winged helix DNA-binding domain"/>
    <property type="match status" value="1"/>
</dbReference>
<reference evidence="6 7" key="1">
    <citation type="submission" date="2023-08" db="EMBL/GenBank/DDBJ databases">
        <title>Transcriptome Analysis of Halomonas alkalicola CICC 11012s to Identify the Genes Involved in Alkaline Tolerances.</title>
        <authorList>
            <person name="Zhai L."/>
        </authorList>
    </citation>
    <scope>NUCLEOTIDE SEQUENCE [LARGE SCALE GENOMIC DNA]</scope>
    <source>
        <strain evidence="6 7">CICC 11012s</strain>
    </source>
</reference>
<comment type="similarity">
    <text evidence="1">Belongs to the LysR transcriptional regulatory family.</text>
</comment>
<dbReference type="Pfam" id="PF00126">
    <property type="entry name" value="HTH_1"/>
    <property type="match status" value="1"/>
</dbReference>
<dbReference type="InterPro" id="IPR036390">
    <property type="entry name" value="WH_DNA-bd_sf"/>
</dbReference>
<feature type="domain" description="HTH lysR-type" evidence="5">
    <location>
        <begin position="1"/>
        <end position="59"/>
    </location>
</feature>
<evidence type="ECO:0000256" key="1">
    <source>
        <dbReference type="ARBA" id="ARBA00009437"/>
    </source>
</evidence>
<proteinExistence type="inferred from homology"/>
<evidence type="ECO:0000256" key="2">
    <source>
        <dbReference type="ARBA" id="ARBA00023015"/>
    </source>
</evidence>
<name>A0ABY9H7P3_9GAMM</name>
<dbReference type="PANTHER" id="PTHR30537:SF66">
    <property type="entry name" value="IRON-REGULATED VIRULENCE REGULATORY PROTEIN IRGB"/>
    <property type="match status" value="1"/>
</dbReference>
<dbReference type="InterPro" id="IPR036388">
    <property type="entry name" value="WH-like_DNA-bd_sf"/>
</dbReference>
<evidence type="ECO:0000259" key="5">
    <source>
        <dbReference type="PROSITE" id="PS50931"/>
    </source>
</evidence>
<protein>
    <submittedName>
        <fullName evidence="6">LysR substrate-binding domain-containing protein</fullName>
    </submittedName>
</protein>
<keyword evidence="2" id="KW-0805">Transcription regulation</keyword>
<accession>A0ABY9H7P3</accession>
<dbReference type="EMBL" id="CP131913">
    <property type="protein sequence ID" value="WLI74512.1"/>
    <property type="molecule type" value="Genomic_DNA"/>
</dbReference>
<keyword evidence="7" id="KW-1185">Reference proteome</keyword>
<gene>
    <name evidence="6" type="ORF">B6N23_06320</name>
</gene>
<dbReference type="CDD" id="cd08422">
    <property type="entry name" value="PBP2_CrgA_like"/>
    <property type="match status" value="1"/>
</dbReference>
<organism evidence="6 7">
    <name type="scientific">Halomonas alkalicola</name>
    <dbReference type="NCBI Taxonomy" id="1930622"/>
    <lineage>
        <taxon>Bacteria</taxon>
        <taxon>Pseudomonadati</taxon>
        <taxon>Pseudomonadota</taxon>
        <taxon>Gammaproteobacteria</taxon>
        <taxon>Oceanospirillales</taxon>
        <taxon>Halomonadaceae</taxon>
        <taxon>Halomonas</taxon>
    </lineage>
</organism>
<evidence type="ECO:0000313" key="7">
    <source>
        <dbReference type="Proteomes" id="UP001235344"/>
    </source>
</evidence>
<dbReference type="SUPFAM" id="SSF53850">
    <property type="entry name" value="Periplasmic binding protein-like II"/>
    <property type="match status" value="1"/>
</dbReference>
<keyword evidence="3" id="KW-0238">DNA-binding</keyword>
<dbReference type="Gene3D" id="3.40.190.290">
    <property type="match status" value="1"/>
</dbReference>
<evidence type="ECO:0000256" key="4">
    <source>
        <dbReference type="ARBA" id="ARBA00023163"/>
    </source>
</evidence>
<dbReference type="Pfam" id="PF03466">
    <property type="entry name" value="LysR_substrate"/>
    <property type="match status" value="1"/>
</dbReference>
<dbReference type="PANTHER" id="PTHR30537">
    <property type="entry name" value="HTH-TYPE TRANSCRIPTIONAL REGULATOR"/>
    <property type="match status" value="1"/>
</dbReference>
<dbReference type="Proteomes" id="UP001235344">
    <property type="component" value="Chromosome"/>
</dbReference>
<dbReference type="RefSeq" id="WP_305502937.1">
    <property type="nucleotide sequence ID" value="NZ_CP131913.1"/>
</dbReference>
<dbReference type="PROSITE" id="PS50931">
    <property type="entry name" value="HTH_LYSR"/>
    <property type="match status" value="1"/>
</dbReference>
<evidence type="ECO:0000313" key="6">
    <source>
        <dbReference type="EMBL" id="WLI74512.1"/>
    </source>
</evidence>
<dbReference type="InterPro" id="IPR058163">
    <property type="entry name" value="LysR-type_TF_proteobact-type"/>
</dbReference>
<keyword evidence="4" id="KW-0804">Transcription</keyword>
<dbReference type="InterPro" id="IPR000847">
    <property type="entry name" value="LysR_HTH_N"/>
</dbReference>
<evidence type="ECO:0000256" key="3">
    <source>
        <dbReference type="ARBA" id="ARBA00023125"/>
    </source>
</evidence>
<dbReference type="InterPro" id="IPR005119">
    <property type="entry name" value="LysR_subst-bd"/>
</dbReference>